<dbReference type="SUPFAM" id="SSF109998">
    <property type="entry name" value="Triger factor/SurA peptide-binding domain-like"/>
    <property type="match status" value="1"/>
</dbReference>
<comment type="similarity">
    <text evidence="8">Belongs to the PpiD chaperone family.</text>
</comment>
<dbReference type="Gene3D" id="3.10.50.40">
    <property type="match status" value="1"/>
</dbReference>
<keyword evidence="2" id="KW-1003">Cell membrane</keyword>
<dbReference type="Proteomes" id="UP001521137">
    <property type="component" value="Unassembled WGS sequence"/>
</dbReference>
<evidence type="ECO:0000256" key="11">
    <source>
        <dbReference type="PROSITE-ProRule" id="PRU00278"/>
    </source>
</evidence>
<dbReference type="InterPro" id="IPR023058">
    <property type="entry name" value="PPIase_PpiC_CS"/>
</dbReference>
<reference evidence="15 16" key="1">
    <citation type="submission" date="2022-01" db="EMBL/GenBank/DDBJ databases">
        <title>Paraglaciecola sp. G1-23.</title>
        <authorList>
            <person name="Jin M.S."/>
            <person name="Han D.M."/>
            <person name="Kim H.M."/>
            <person name="Jeon C.O."/>
        </authorList>
    </citation>
    <scope>NUCLEOTIDE SEQUENCE [LARGE SCALE GENOMIC DNA]</scope>
    <source>
        <strain evidence="15 16">G1-23</strain>
    </source>
</reference>
<feature type="coiled-coil region" evidence="12">
    <location>
        <begin position="45"/>
        <end position="72"/>
    </location>
</feature>
<keyword evidence="16" id="KW-1185">Reference proteome</keyword>
<evidence type="ECO:0000256" key="10">
    <source>
        <dbReference type="ARBA" id="ARBA00042775"/>
    </source>
</evidence>
<dbReference type="InterPro" id="IPR000297">
    <property type="entry name" value="PPIase_PpiC"/>
</dbReference>
<dbReference type="Pfam" id="PF13624">
    <property type="entry name" value="SurA_N_3"/>
    <property type="match status" value="1"/>
</dbReference>
<keyword evidence="5 13" id="KW-1133">Transmembrane helix</keyword>
<sequence>MLERIREGSQGKLAMVILGLVILSFMFAGVSSYTNSSGGEVAANVNGEEITLNELEKAYQNDRARMEQQYGDAFATLASDAAYLQNFRKGILDRLIAEKLMDQAAQELGLRVSDEQVKKAIVNMREFQIDGKFDNERYLTLLRQVGLQPNNFRDTMRVDMVRRQLSQSLIGTEFALDNEAKSTHKMQQQTRDLRYLNIPATKFNDQVEVSDEQINTYYQANISQFDTEQKVSLAYVELTLEDLLPEISVTDVELRDFYSQNIDDYRTPEERKASHILFESAEEDDAILAQAEEVLAKAQAGEDFAELAKQYSSDTFSAENGGDLGFFGKGIMDPAFEDAAFALAANGDLSSVVKSAFGYHIIKLIDTKPEQITAFEDVLDEITTQVKTQKAEEEFYSIQQRIAEVAFEIPDNLDEVAAVANKSVITTDLFSRTAPPQVVSEPKVLAIAFSDELIEEAVNSEVIELAQNHIMVVRVAQHEAERTKALDEVSAQIKLVLSAEAAQQAARDWAAEVQAELNNDEVLAAKLQTLDLVWEEKAAVTRNDGAVSRTIVEAGFKLAETQSEIVDLVTGDVSLVQTLKVNVAEEADATQLTNIQTQLASAKTQNLYGAVVESLKAQASIEIYL</sequence>
<protein>
    <recommendedName>
        <fullName evidence="9">Periplasmic chaperone PpiD</fullName>
    </recommendedName>
    <alternativeName>
        <fullName evidence="10">Periplasmic folding chaperone</fullName>
    </alternativeName>
</protein>
<keyword evidence="3" id="KW-0997">Cell inner membrane</keyword>
<evidence type="ECO:0000256" key="5">
    <source>
        <dbReference type="ARBA" id="ARBA00022989"/>
    </source>
</evidence>
<proteinExistence type="inferred from homology"/>
<dbReference type="PROSITE" id="PS50198">
    <property type="entry name" value="PPIC_PPIASE_2"/>
    <property type="match status" value="1"/>
</dbReference>
<dbReference type="Pfam" id="PF13616">
    <property type="entry name" value="Rotamase_3"/>
    <property type="match status" value="1"/>
</dbReference>
<evidence type="ECO:0000256" key="13">
    <source>
        <dbReference type="SAM" id="Phobius"/>
    </source>
</evidence>
<feature type="domain" description="PpiC" evidence="14">
    <location>
        <begin position="268"/>
        <end position="366"/>
    </location>
</feature>
<comment type="caution">
    <text evidence="15">The sequence shown here is derived from an EMBL/GenBank/DDBJ whole genome shotgun (WGS) entry which is preliminary data.</text>
</comment>
<dbReference type="InterPro" id="IPR046357">
    <property type="entry name" value="PPIase_dom_sf"/>
</dbReference>
<keyword evidence="11" id="KW-0413">Isomerase</keyword>
<evidence type="ECO:0000256" key="2">
    <source>
        <dbReference type="ARBA" id="ARBA00022475"/>
    </source>
</evidence>
<dbReference type="Gene3D" id="1.10.4030.10">
    <property type="entry name" value="Porin chaperone SurA, peptide-binding domain"/>
    <property type="match status" value="1"/>
</dbReference>
<evidence type="ECO:0000256" key="3">
    <source>
        <dbReference type="ARBA" id="ARBA00022519"/>
    </source>
</evidence>
<keyword evidence="7" id="KW-0143">Chaperone</keyword>
<evidence type="ECO:0000313" key="15">
    <source>
        <dbReference type="EMBL" id="MCF2946570.1"/>
    </source>
</evidence>
<evidence type="ECO:0000256" key="1">
    <source>
        <dbReference type="ARBA" id="ARBA00004382"/>
    </source>
</evidence>
<dbReference type="EMBL" id="JAKGAS010000001">
    <property type="protein sequence ID" value="MCF2946570.1"/>
    <property type="molecule type" value="Genomic_DNA"/>
</dbReference>
<evidence type="ECO:0000256" key="6">
    <source>
        <dbReference type="ARBA" id="ARBA00023136"/>
    </source>
</evidence>
<evidence type="ECO:0000313" key="16">
    <source>
        <dbReference type="Proteomes" id="UP001521137"/>
    </source>
</evidence>
<keyword evidence="6 13" id="KW-0472">Membrane</keyword>
<dbReference type="InterPro" id="IPR027304">
    <property type="entry name" value="Trigger_fact/SurA_dom_sf"/>
</dbReference>
<dbReference type="SUPFAM" id="SSF54534">
    <property type="entry name" value="FKBP-like"/>
    <property type="match status" value="1"/>
</dbReference>
<dbReference type="PANTHER" id="PTHR47529:SF1">
    <property type="entry name" value="PERIPLASMIC CHAPERONE PPID"/>
    <property type="match status" value="1"/>
</dbReference>
<evidence type="ECO:0000256" key="7">
    <source>
        <dbReference type="ARBA" id="ARBA00023186"/>
    </source>
</evidence>
<accession>A0ABS9D1G4</accession>
<dbReference type="PANTHER" id="PTHR47529">
    <property type="entry name" value="PEPTIDYL-PROLYL CIS-TRANS ISOMERASE D"/>
    <property type="match status" value="1"/>
</dbReference>
<evidence type="ECO:0000256" key="12">
    <source>
        <dbReference type="SAM" id="Coils"/>
    </source>
</evidence>
<organism evidence="15 16">
    <name type="scientific">Paraglaciecola algarum</name>
    <dbReference type="NCBI Taxonomy" id="3050085"/>
    <lineage>
        <taxon>Bacteria</taxon>
        <taxon>Pseudomonadati</taxon>
        <taxon>Pseudomonadota</taxon>
        <taxon>Gammaproteobacteria</taxon>
        <taxon>Alteromonadales</taxon>
        <taxon>Alteromonadaceae</taxon>
        <taxon>Paraglaciecola</taxon>
    </lineage>
</organism>
<evidence type="ECO:0000256" key="4">
    <source>
        <dbReference type="ARBA" id="ARBA00022692"/>
    </source>
</evidence>
<keyword evidence="11" id="KW-0697">Rotamase</keyword>
<dbReference type="InterPro" id="IPR052029">
    <property type="entry name" value="PpiD_chaperone"/>
</dbReference>
<evidence type="ECO:0000256" key="9">
    <source>
        <dbReference type="ARBA" id="ARBA00040743"/>
    </source>
</evidence>
<dbReference type="RefSeq" id="WP_235310099.1">
    <property type="nucleotide sequence ID" value="NZ_JAKGAS010000001.1"/>
</dbReference>
<keyword evidence="4 13" id="KW-0812">Transmembrane</keyword>
<dbReference type="PROSITE" id="PS01096">
    <property type="entry name" value="PPIC_PPIASE_1"/>
    <property type="match status" value="1"/>
</dbReference>
<keyword evidence="12" id="KW-0175">Coiled coil</keyword>
<evidence type="ECO:0000259" key="14">
    <source>
        <dbReference type="PROSITE" id="PS50198"/>
    </source>
</evidence>
<gene>
    <name evidence="15" type="ORF">L0668_00495</name>
</gene>
<name>A0ABS9D1G4_9ALTE</name>
<feature type="transmembrane region" description="Helical" evidence="13">
    <location>
        <begin position="12"/>
        <end position="30"/>
    </location>
</feature>
<evidence type="ECO:0000256" key="8">
    <source>
        <dbReference type="ARBA" id="ARBA00038408"/>
    </source>
</evidence>
<comment type="subcellular location">
    <subcellularLocation>
        <location evidence="1">Cell inner membrane</location>
        <topology evidence="1">Single-pass type II membrane protein</topology>
        <orientation evidence="1">Periplasmic side</orientation>
    </subcellularLocation>
</comment>